<dbReference type="PANTHER" id="PTHR15237:SF0">
    <property type="entry name" value="CELL CYCLE CHECKPOINT CONTROL PROTEIN"/>
    <property type="match status" value="1"/>
</dbReference>
<dbReference type="STRING" id="151549.A0A4C1Y1H4"/>
<dbReference type="GO" id="GO:0006281">
    <property type="term" value="P:DNA repair"/>
    <property type="evidence" value="ECO:0007669"/>
    <property type="project" value="TreeGrafter"/>
</dbReference>
<dbReference type="GO" id="GO:0030896">
    <property type="term" value="C:checkpoint clamp complex"/>
    <property type="evidence" value="ECO:0007669"/>
    <property type="project" value="InterPro"/>
</dbReference>
<dbReference type="PANTHER" id="PTHR15237">
    <property type="entry name" value="DNA REPAIR PROTEIN RAD9"/>
    <property type="match status" value="1"/>
</dbReference>
<reference evidence="2 3" key="1">
    <citation type="journal article" date="2019" name="Commun. Biol.">
        <title>The bagworm genome reveals a unique fibroin gene that provides high tensile strength.</title>
        <authorList>
            <person name="Kono N."/>
            <person name="Nakamura H."/>
            <person name="Ohtoshi R."/>
            <person name="Tomita M."/>
            <person name="Numata K."/>
            <person name="Arakawa K."/>
        </authorList>
    </citation>
    <scope>NUCLEOTIDE SEQUENCE [LARGE SCALE GENOMIC DNA]</scope>
</reference>
<feature type="compositionally biased region" description="Basic and acidic residues" evidence="1">
    <location>
        <begin position="84"/>
        <end position="105"/>
    </location>
</feature>
<dbReference type="InterPro" id="IPR007268">
    <property type="entry name" value="Rad9/Ddc1"/>
</dbReference>
<evidence type="ECO:0000256" key="1">
    <source>
        <dbReference type="SAM" id="MobiDB-lite"/>
    </source>
</evidence>
<dbReference type="Pfam" id="PF04139">
    <property type="entry name" value="Rad9"/>
    <property type="match status" value="1"/>
</dbReference>
<dbReference type="GO" id="GO:0031573">
    <property type="term" value="P:mitotic intra-S DNA damage checkpoint signaling"/>
    <property type="evidence" value="ECO:0007669"/>
    <property type="project" value="TreeGrafter"/>
</dbReference>
<dbReference type="EMBL" id="BGZK01001062">
    <property type="protein sequence ID" value="GBP70081.1"/>
    <property type="molecule type" value="Genomic_DNA"/>
</dbReference>
<organism evidence="2 3">
    <name type="scientific">Eumeta variegata</name>
    <name type="common">Bagworm moth</name>
    <name type="synonym">Eumeta japonica</name>
    <dbReference type="NCBI Taxonomy" id="151549"/>
    <lineage>
        <taxon>Eukaryota</taxon>
        <taxon>Metazoa</taxon>
        <taxon>Ecdysozoa</taxon>
        <taxon>Arthropoda</taxon>
        <taxon>Hexapoda</taxon>
        <taxon>Insecta</taxon>
        <taxon>Pterygota</taxon>
        <taxon>Neoptera</taxon>
        <taxon>Endopterygota</taxon>
        <taxon>Lepidoptera</taxon>
        <taxon>Glossata</taxon>
        <taxon>Ditrysia</taxon>
        <taxon>Tineoidea</taxon>
        <taxon>Psychidae</taxon>
        <taxon>Oiketicinae</taxon>
        <taxon>Eumeta</taxon>
    </lineage>
</organism>
<sequence>MRVTFNVHRNRTVESKDIQLLSTVLNHTAASRSRRSCKRGKTNANAETITTTTVQRTKLCRSELAAIDILRSVYVPVVYRDHGQEQDQDRDLRSRQDRNRQQERNRNRRRSSFYDYADEVASESKEYVPDVYIVPVTTVVHAARDVHRTNVGGLRISAHQRVLSEALSNLHRSNELITLEASAQCLLLRNYIDTTVDFSKLIRTQISLKPAEFDTYAINSDTVITFTLKEFKALLAFAEALNLPIQLHFQTTGLPIVFIVQNNVTFEAHFILATSKADAVTQTTATQNTPFKERVKRKDSTANNDNTRKKPYLLQEENISKCLEEDSHLFNFIDLPGDVNYETLNDNVQNENAQTSKNNCDINFNDCNISPNENLMNYENIPPSPSAKNTVKLVFSRCFEKTFDLRCIPRIVLADNSDSE</sequence>
<evidence type="ECO:0000313" key="3">
    <source>
        <dbReference type="Proteomes" id="UP000299102"/>
    </source>
</evidence>
<dbReference type="Gene3D" id="3.70.10.10">
    <property type="match status" value="1"/>
</dbReference>
<protein>
    <submittedName>
        <fullName evidence="2">Cell cycle checkpoint control protein RAD9B</fullName>
    </submittedName>
</protein>
<comment type="caution">
    <text evidence="2">The sequence shown here is derived from an EMBL/GenBank/DDBJ whole genome shotgun (WGS) entry which is preliminary data.</text>
</comment>
<name>A0A4C1Y1H4_EUMVA</name>
<dbReference type="GO" id="GO:0071479">
    <property type="term" value="P:cellular response to ionizing radiation"/>
    <property type="evidence" value="ECO:0007669"/>
    <property type="project" value="TreeGrafter"/>
</dbReference>
<accession>A0A4C1Y1H4</accession>
<dbReference type="GO" id="GO:0000076">
    <property type="term" value="P:DNA replication checkpoint signaling"/>
    <property type="evidence" value="ECO:0007669"/>
    <property type="project" value="TreeGrafter"/>
</dbReference>
<gene>
    <name evidence="2" type="primary">RAD9B</name>
    <name evidence="2" type="ORF">EVAR_98912_1</name>
</gene>
<dbReference type="AlphaFoldDB" id="A0A4C1Y1H4"/>
<proteinExistence type="predicted"/>
<feature type="region of interest" description="Disordered" evidence="1">
    <location>
        <begin position="84"/>
        <end position="111"/>
    </location>
</feature>
<dbReference type="OrthoDB" id="60092at2759"/>
<keyword evidence="3" id="KW-1185">Reference proteome</keyword>
<dbReference type="Proteomes" id="UP000299102">
    <property type="component" value="Unassembled WGS sequence"/>
</dbReference>
<evidence type="ECO:0000313" key="2">
    <source>
        <dbReference type="EMBL" id="GBP70081.1"/>
    </source>
</evidence>